<organism evidence="4 5">
    <name type="scientific">Plakobranchus ocellatus</name>
    <dbReference type="NCBI Taxonomy" id="259542"/>
    <lineage>
        <taxon>Eukaryota</taxon>
        <taxon>Metazoa</taxon>
        <taxon>Spiralia</taxon>
        <taxon>Lophotrochozoa</taxon>
        <taxon>Mollusca</taxon>
        <taxon>Gastropoda</taxon>
        <taxon>Heterobranchia</taxon>
        <taxon>Euthyneura</taxon>
        <taxon>Panpulmonata</taxon>
        <taxon>Sacoglossa</taxon>
        <taxon>Placobranchoidea</taxon>
        <taxon>Plakobranchidae</taxon>
        <taxon>Plakobranchus</taxon>
    </lineage>
</organism>
<dbReference type="Proteomes" id="UP000735302">
    <property type="component" value="Unassembled WGS sequence"/>
</dbReference>
<proteinExistence type="predicted"/>
<dbReference type="AlphaFoldDB" id="A0AAV4BIJ8"/>
<sequence>MIVLNATKAAIGFLSVSVLLACASIGTIGSPGPLSGLKSTCTCTDNFGHQKPDILQDFDNDVFLAACIWVGFCCKCLGLLSALFYKCKMDKKSCVCQIISPILTSLSVLCVVVEFFDIVVHSSMWEIWEYHGDYKKIREDKKREEKRGNKKNEKGRDEKGKKRRKERRREEKRGEEKKQKEKRREEDRTGVRRAETSGWKRRREE</sequence>
<keyword evidence="2" id="KW-0472">Membrane</keyword>
<feature type="compositionally biased region" description="Basic and acidic residues" evidence="1">
    <location>
        <begin position="141"/>
        <end position="160"/>
    </location>
</feature>
<keyword evidence="3" id="KW-0732">Signal</keyword>
<gene>
    <name evidence="4" type="ORF">PoB_004513300</name>
</gene>
<accession>A0AAV4BIJ8</accession>
<evidence type="ECO:0000256" key="3">
    <source>
        <dbReference type="SAM" id="SignalP"/>
    </source>
</evidence>
<evidence type="ECO:0000313" key="4">
    <source>
        <dbReference type="EMBL" id="GFO18628.1"/>
    </source>
</evidence>
<evidence type="ECO:0000256" key="1">
    <source>
        <dbReference type="SAM" id="MobiDB-lite"/>
    </source>
</evidence>
<keyword evidence="2" id="KW-0812">Transmembrane</keyword>
<comment type="caution">
    <text evidence="4">The sequence shown here is derived from an EMBL/GenBank/DDBJ whole genome shotgun (WGS) entry which is preliminary data.</text>
</comment>
<feature type="signal peptide" evidence="3">
    <location>
        <begin position="1"/>
        <end position="29"/>
    </location>
</feature>
<reference evidence="4 5" key="1">
    <citation type="journal article" date="2021" name="Elife">
        <title>Chloroplast acquisition without the gene transfer in kleptoplastic sea slugs, Plakobranchus ocellatus.</title>
        <authorList>
            <person name="Maeda T."/>
            <person name="Takahashi S."/>
            <person name="Yoshida T."/>
            <person name="Shimamura S."/>
            <person name="Takaki Y."/>
            <person name="Nagai Y."/>
            <person name="Toyoda A."/>
            <person name="Suzuki Y."/>
            <person name="Arimoto A."/>
            <person name="Ishii H."/>
            <person name="Satoh N."/>
            <person name="Nishiyama T."/>
            <person name="Hasebe M."/>
            <person name="Maruyama T."/>
            <person name="Minagawa J."/>
            <person name="Obokata J."/>
            <person name="Shigenobu S."/>
        </authorList>
    </citation>
    <scope>NUCLEOTIDE SEQUENCE [LARGE SCALE GENOMIC DNA]</scope>
</reference>
<keyword evidence="5" id="KW-1185">Reference proteome</keyword>
<dbReference type="EMBL" id="BLXT01004960">
    <property type="protein sequence ID" value="GFO18628.1"/>
    <property type="molecule type" value="Genomic_DNA"/>
</dbReference>
<feature type="compositionally biased region" description="Basic and acidic residues" evidence="1">
    <location>
        <begin position="168"/>
        <end position="195"/>
    </location>
</feature>
<evidence type="ECO:0000313" key="5">
    <source>
        <dbReference type="Proteomes" id="UP000735302"/>
    </source>
</evidence>
<feature type="region of interest" description="Disordered" evidence="1">
    <location>
        <begin position="141"/>
        <end position="205"/>
    </location>
</feature>
<evidence type="ECO:0000256" key="2">
    <source>
        <dbReference type="SAM" id="Phobius"/>
    </source>
</evidence>
<protein>
    <submittedName>
        <fullName evidence="4">Uncharacterized protein</fullName>
    </submittedName>
</protein>
<feature type="transmembrane region" description="Helical" evidence="2">
    <location>
        <begin position="62"/>
        <end position="85"/>
    </location>
</feature>
<keyword evidence="2" id="KW-1133">Transmembrane helix</keyword>
<feature type="chain" id="PRO_5043382915" evidence="3">
    <location>
        <begin position="30"/>
        <end position="205"/>
    </location>
</feature>
<name>A0AAV4BIJ8_9GAST</name>